<dbReference type="InterPro" id="IPR019734">
    <property type="entry name" value="TPR_rpt"/>
</dbReference>
<evidence type="ECO:0000313" key="4">
    <source>
        <dbReference type="EMBL" id="CAG9763420.1"/>
    </source>
</evidence>
<dbReference type="GO" id="GO:0051301">
    <property type="term" value="P:cell division"/>
    <property type="evidence" value="ECO:0007669"/>
    <property type="project" value="TreeGrafter"/>
</dbReference>
<dbReference type="Proteomes" id="UP001152799">
    <property type="component" value="Chromosome 13"/>
</dbReference>
<sequence>MASILKHLKVLNEKQLYPDIIQVCKLALTASDQKPNYFTIAGKFQVNLYYADSLYHMKEYAQAESIYRQALQMRKTIKSKNSSTKLITETLEIVSETDIKYQIYLCCKALWKRKEAADILQSVNARQRTPKINMALGNMFKLIGMDRSAITCFKEVLRECPLAMEAMKCLLQLGVSGIEVNSLVNEVSAEIPWLSTWIKAEAQLHSRDYAKALQTYKTLDTHGLLKDDTSLTVNMAYCYHYMGEDPKAISLLQKAIRMDPSSDLGHDFLSSLLTSSSNKEHQTILERLIPDINKSLWTVKHWVILGNLMLHQKQFDKAVYFGQQAALLDTENNPEVLLLLANALFHLKKYQEAALRCTSALEMYPYRHDFHKCLVECYLNTNRLREAEAMALNACKELNFTAQACCLHASCLLSDPMGSVKNHRQIRRLLERAIVQDKNGHTNAIYMLAELLIRELQYKEVSQMLMKTLETQKPTSRIHQLLGECFINLQKDEEAFTHYTIALRLDPQNQRATEGLNSIGTKRDHYYSCNDSSYNSRRTLDQEPELEGESDSELWPGPSDMANFSG</sequence>
<keyword evidence="5" id="KW-1185">Reference proteome</keyword>
<feature type="repeat" description="TPR" evidence="2">
    <location>
        <begin position="476"/>
        <end position="509"/>
    </location>
</feature>
<evidence type="ECO:0000256" key="3">
    <source>
        <dbReference type="SAM" id="MobiDB-lite"/>
    </source>
</evidence>
<dbReference type="PANTHER" id="PTHR12558:SF36">
    <property type="entry name" value="ANAPHASE-PROMOTING COMPLEX SUBUNIT 7"/>
    <property type="match status" value="1"/>
</dbReference>
<dbReference type="Gene3D" id="1.25.40.10">
    <property type="entry name" value="Tetratricopeptide repeat domain"/>
    <property type="match status" value="4"/>
</dbReference>
<evidence type="ECO:0008006" key="6">
    <source>
        <dbReference type="Google" id="ProtNLM"/>
    </source>
</evidence>
<evidence type="ECO:0000313" key="5">
    <source>
        <dbReference type="Proteomes" id="UP001152799"/>
    </source>
</evidence>
<evidence type="ECO:0000256" key="1">
    <source>
        <dbReference type="ARBA" id="ARBA00022803"/>
    </source>
</evidence>
<dbReference type="PANTHER" id="PTHR12558">
    <property type="entry name" value="CELL DIVISION CYCLE 16,23,27"/>
    <property type="match status" value="1"/>
</dbReference>
<dbReference type="SMART" id="SM00028">
    <property type="entry name" value="TPR"/>
    <property type="match status" value="6"/>
</dbReference>
<dbReference type="PROSITE" id="PS50005">
    <property type="entry name" value="TPR"/>
    <property type="match status" value="2"/>
</dbReference>
<dbReference type="SUPFAM" id="SSF48452">
    <property type="entry name" value="TPR-like"/>
    <property type="match status" value="2"/>
</dbReference>
<name>A0A9N9MFQ2_9CUCU</name>
<protein>
    <recommendedName>
        <fullName evidence="6">Anaphase promoting complex subunit 7</fullName>
    </recommendedName>
</protein>
<dbReference type="OrthoDB" id="308440at2759"/>
<gene>
    <name evidence="4" type="ORF">CEUTPL_LOCUS4085</name>
</gene>
<dbReference type="EMBL" id="OU892289">
    <property type="protein sequence ID" value="CAG9763420.1"/>
    <property type="molecule type" value="Genomic_DNA"/>
</dbReference>
<dbReference type="Pfam" id="PF13176">
    <property type="entry name" value="TPR_7"/>
    <property type="match status" value="1"/>
</dbReference>
<feature type="repeat" description="TPR" evidence="2">
    <location>
        <begin position="229"/>
        <end position="262"/>
    </location>
</feature>
<feature type="region of interest" description="Disordered" evidence="3">
    <location>
        <begin position="533"/>
        <end position="566"/>
    </location>
</feature>
<proteinExistence type="predicted"/>
<dbReference type="GO" id="GO:0045842">
    <property type="term" value="P:positive regulation of mitotic metaphase/anaphase transition"/>
    <property type="evidence" value="ECO:0007669"/>
    <property type="project" value="TreeGrafter"/>
</dbReference>
<dbReference type="InterPro" id="IPR011990">
    <property type="entry name" value="TPR-like_helical_dom_sf"/>
</dbReference>
<feature type="compositionally biased region" description="Acidic residues" evidence="3">
    <location>
        <begin position="542"/>
        <end position="552"/>
    </location>
</feature>
<dbReference type="AlphaFoldDB" id="A0A9N9MFQ2"/>
<keyword evidence="1 2" id="KW-0802">TPR repeat</keyword>
<evidence type="ECO:0000256" key="2">
    <source>
        <dbReference type="PROSITE-ProRule" id="PRU00339"/>
    </source>
</evidence>
<organism evidence="4 5">
    <name type="scientific">Ceutorhynchus assimilis</name>
    <name type="common">cabbage seed weevil</name>
    <dbReference type="NCBI Taxonomy" id="467358"/>
    <lineage>
        <taxon>Eukaryota</taxon>
        <taxon>Metazoa</taxon>
        <taxon>Ecdysozoa</taxon>
        <taxon>Arthropoda</taxon>
        <taxon>Hexapoda</taxon>
        <taxon>Insecta</taxon>
        <taxon>Pterygota</taxon>
        <taxon>Neoptera</taxon>
        <taxon>Endopterygota</taxon>
        <taxon>Coleoptera</taxon>
        <taxon>Polyphaga</taxon>
        <taxon>Cucujiformia</taxon>
        <taxon>Curculionidae</taxon>
        <taxon>Ceutorhynchinae</taxon>
        <taxon>Ceutorhynchus</taxon>
    </lineage>
</organism>
<dbReference type="GO" id="GO:0005680">
    <property type="term" value="C:anaphase-promoting complex"/>
    <property type="evidence" value="ECO:0007669"/>
    <property type="project" value="TreeGrafter"/>
</dbReference>
<reference evidence="4" key="1">
    <citation type="submission" date="2022-01" db="EMBL/GenBank/DDBJ databases">
        <authorList>
            <person name="King R."/>
        </authorList>
    </citation>
    <scope>NUCLEOTIDE SEQUENCE</scope>
</reference>
<dbReference type="GO" id="GO:0016567">
    <property type="term" value="P:protein ubiquitination"/>
    <property type="evidence" value="ECO:0007669"/>
    <property type="project" value="TreeGrafter"/>
</dbReference>
<accession>A0A9N9MFQ2</accession>